<keyword evidence="1" id="KW-1133">Transmembrane helix</keyword>
<dbReference type="EMBL" id="REGN01004231">
    <property type="protein sequence ID" value="RNA18490.1"/>
    <property type="molecule type" value="Genomic_DNA"/>
</dbReference>
<keyword evidence="3" id="KW-1185">Reference proteome</keyword>
<feature type="transmembrane region" description="Helical" evidence="1">
    <location>
        <begin position="6"/>
        <end position="24"/>
    </location>
</feature>
<keyword evidence="1" id="KW-0812">Transmembrane</keyword>
<organism evidence="2 3">
    <name type="scientific">Brachionus plicatilis</name>
    <name type="common">Marine rotifer</name>
    <name type="synonym">Brachionus muelleri</name>
    <dbReference type="NCBI Taxonomy" id="10195"/>
    <lineage>
        <taxon>Eukaryota</taxon>
        <taxon>Metazoa</taxon>
        <taxon>Spiralia</taxon>
        <taxon>Gnathifera</taxon>
        <taxon>Rotifera</taxon>
        <taxon>Eurotatoria</taxon>
        <taxon>Monogononta</taxon>
        <taxon>Pseudotrocha</taxon>
        <taxon>Ploima</taxon>
        <taxon>Brachionidae</taxon>
        <taxon>Brachionus</taxon>
    </lineage>
</organism>
<dbReference type="AlphaFoldDB" id="A0A3M7R4G7"/>
<name>A0A3M7R4G7_BRAPC</name>
<accession>A0A3M7R4G7</accession>
<reference evidence="2 3" key="1">
    <citation type="journal article" date="2018" name="Sci. Rep.">
        <title>Genomic signatures of local adaptation to the degree of environmental predictability in rotifers.</title>
        <authorList>
            <person name="Franch-Gras L."/>
            <person name="Hahn C."/>
            <person name="Garcia-Roger E.M."/>
            <person name="Carmona M.J."/>
            <person name="Serra M."/>
            <person name="Gomez A."/>
        </authorList>
    </citation>
    <scope>NUCLEOTIDE SEQUENCE [LARGE SCALE GENOMIC DNA]</scope>
    <source>
        <strain evidence="2">HYR1</strain>
    </source>
</reference>
<evidence type="ECO:0000313" key="3">
    <source>
        <dbReference type="Proteomes" id="UP000276133"/>
    </source>
</evidence>
<evidence type="ECO:0000256" key="1">
    <source>
        <dbReference type="SAM" id="Phobius"/>
    </source>
</evidence>
<dbReference type="Proteomes" id="UP000276133">
    <property type="component" value="Unassembled WGS sequence"/>
</dbReference>
<protein>
    <submittedName>
        <fullName evidence="2">Uncharacterized protein</fullName>
    </submittedName>
</protein>
<evidence type="ECO:0000313" key="2">
    <source>
        <dbReference type="EMBL" id="RNA18490.1"/>
    </source>
</evidence>
<feature type="transmembrane region" description="Helical" evidence="1">
    <location>
        <begin position="45"/>
        <end position="67"/>
    </location>
</feature>
<gene>
    <name evidence="2" type="ORF">BpHYR1_000219</name>
</gene>
<keyword evidence="1" id="KW-0472">Membrane</keyword>
<comment type="caution">
    <text evidence="2">The sequence shown here is derived from an EMBL/GenBank/DDBJ whole genome shotgun (WGS) entry which is preliminary data.</text>
</comment>
<proteinExistence type="predicted"/>
<sequence>MTQSWLNEVLSSMIIIIIHEIIMLKMSSRCWQYSSKYLREKKALFLENILIQFLIANALIIVITFVFNLKTHFSCALFKLSAYQNLTNKSTN</sequence>